<accession>A0ABP5BEV4</accession>
<dbReference type="RefSeq" id="WP_157415057.1">
    <property type="nucleotide sequence ID" value="NZ_BAAAMK010000001.1"/>
</dbReference>
<comment type="caution">
    <text evidence="2">The sequence shown here is derived from an EMBL/GenBank/DDBJ whole genome shotgun (WGS) entry which is preliminary data.</text>
</comment>
<name>A0ABP5BEV4_9MICO</name>
<dbReference type="Proteomes" id="UP001499954">
    <property type="component" value="Unassembled WGS sequence"/>
</dbReference>
<keyword evidence="3" id="KW-1185">Reference proteome</keyword>
<dbReference type="InterPro" id="IPR006222">
    <property type="entry name" value="GCVT_N"/>
</dbReference>
<dbReference type="InterPro" id="IPR027266">
    <property type="entry name" value="TrmE/GcvT-like"/>
</dbReference>
<dbReference type="SUPFAM" id="SSF103025">
    <property type="entry name" value="Folate-binding domain"/>
    <property type="match status" value="1"/>
</dbReference>
<evidence type="ECO:0000313" key="2">
    <source>
        <dbReference type="EMBL" id="GAA1940215.1"/>
    </source>
</evidence>
<evidence type="ECO:0000259" key="1">
    <source>
        <dbReference type="Pfam" id="PF01571"/>
    </source>
</evidence>
<sequence>MTAPANAPTLQEAIDRAGSPVRLLWQPGTAPWTVPVVEPEYDGWALEQEAWRSAVAISDLSFHMSDTVYEGPDATRLLSEVSANNYESFAIGQAKQFVPVAHDGNIIVDGILLREAEQRYVLTGVPASQSWVNFHADRGGYDVTHTTDPDSSVRRGGDPKVFRFQIQGPAALELVASAFGGPLPETKFFHSLVTELDGRPVRALRHGMAGQAGYEFIGDFADYDAIKGALMRAGEPLGLRHVGGLAYFTNGVESGWIPTPTPAIYTDPRLEDYRRSLSAFSYEGKKPLTGSYYSERIEDYYISPWELGYGRSISFNHDFIGRDALEAARDEVRRTKVTLEFDEDDVRRVFGADLGHLYDYGRFRIERDGELVGMTFWTANIAPVGRVLALSLVDTVAATPGTQVEVVWGEHPGHGTAPDADLGFERIRATVQLSPYNEYARTAYRSNATV</sequence>
<dbReference type="Pfam" id="PF01571">
    <property type="entry name" value="GCV_T"/>
    <property type="match status" value="1"/>
</dbReference>
<dbReference type="InterPro" id="IPR028896">
    <property type="entry name" value="GcvT/YgfZ/DmdA"/>
</dbReference>
<evidence type="ECO:0000313" key="3">
    <source>
        <dbReference type="Proteomes" id="UP001499954"/>
    </source>
</evidence>
<gene>
    <name evidence="2" type="ORF">GCM10009717_03210</name>
</gene>
<feature type="domain" description="GCVT N-terminal" evidence="1">
    <location>
        <begin position="41"/>
        <end position="256"/>
    </location>
</feature>
<dbReference type="PANTHER" id="PTHR43757:SF2">
    <property type="entry name" value="AMINOMETHYLTRANSFERASE, MITOCHONDRIAL"/>
    <property type="match status" value="1"/>
</dbReference>
<dbReference type="EMBL" id="BAAAMK010000001">
    <property type="protein sequence ID" value="GAA1940215.1"/>
    <property type="molecule type" value="Genomic_DNA"/>
</dbReference>
<organism evidence="2 3">
    <name type="scientific">Agromyces allii</name>
    <dbReference type="NCBI Taxonomy" id="393607"/>
    <lineage>
        <taxon>Bacteria</taxon>
        <taxon>Bacillati</taxon>
        <taxon>Actinomycetota</taxon>
        <taxon>Actinomycetes</taxon>
        <taxon>Micrococcales</taxon>
        <taxon>Microbacteriaceae</taxon>
        <taxon>Agromyces</taxon>
    </lineage>
</organism>
<dbReference type="PANTHER" id="PTHR43757">
    <property type="entry name" value="AMINOMETHYLTRANSFERASE"/>
    <property type="match status" value="1"/>
</dbReference>
<dbReference type="PIRSF" id="PIRSF006487">
    <property type="entry name" value="GcvT"/>
    <property type="match status" value="1"/>
</dbReference>
<reference evidence="3" key="1">
    <citation type="journal article" date="2019" name="Int. J. Syst. Evol. Microbiol.">
        <title>The Global Catalogue of Microorganisms (GCM) 10K type strain sequencing project: providing services to taxonomists for standard genome sequencing and annotation.</title>
        <authorList>
            <consortium name="The Broad Institute Genomics Platform"/>
            <consortium name="The Broad Institute Genome Sequencing Center for Infectious Disease"/>
            <person name="Wu L."/>
            <person name="Ma J."/>
        </authorList>
    </citation>
    <scope>NUCLEOTIDE SEQUENCE [LARGE SCALE GENOMIC DNA]</scope>
    <source>
        <strain evidence="3">JCM 13584</strain>
    </source>
</reference>
<dbReference type="Gene3D" id="3.30.1360.120">
    <property type="entry name" value="Probable tRNA modification gtpase trme, domain 1"/>
    <property type="match status" value="1"/>
</dbReference>
<proteinExistence type="predicted"/>
<protein>
    <submittedName>
        <fullName evidence="2">Aminomethyltransferase family protein</fullName>
    </submittedName>
</protein>